<accession>A0A2K3MTR4</accession>
<proteinExistence type="predicted"/>
<dbReference type="EMBL" id="ASHM01012217">
    <property type="protein sequence ID" value="PNX94167.1"/>
    <property type="molecule type" value="Genomic_DNA"/>
</dbReference>
<dbReference type="Proteomes" id="UP000236291">
    <property type="component" value="Unassembled WGS sequence"/>
</dbReference>
<sequence>MSPKMVEAESVGSNTDNCKRRLFTERPDMLYFLVNSSNSDTEASGSCNLEPVKRPRKVLKKMAGSSQVINDCIPEAFTSVHQELSMIPKIPSFTHEIASSISIFGSSRKRSYETISSRSISLAEQVADILNSMADSGHITPSKADDAAVIYSNFLNNGLRLVVRMFIMKESIEEK</sequence>
<gene>
    <name evidence="1" type="ORF">L195_g017337</name>
</gene>
<organism evidence="1 2">
    <name type="scientific">Trifolium pratense</name>
    <name type="common">Red clover</name>
    <dbReference type="NCBI Taxonomy" id="57577"/>
    <lineage>
        <taxon>Eukaryota</taxon>
        <taxon>Viridiplantae</taxon>
        <taxon>Streptophyta</taxon>
        <taxon>Embryophyta</taxon>
        <taxon>Tracheophyta</taxon>
        <taxon>Spermatophyta</taxon>
        <taxon>Magnoliopsida</taxon>
        <taxon>eudicotyledons</taxon>
        <taxon>Gunneridae</taxon>
        <taxon>Pentapetalae</taxon>
        <taxon>rosids</taxon>
        <taxon>fabids</taxon>
        <taxon>Fabales</taxon>
        <taxon>Fabaceae</taxon>
        <taxon>Papilionoideae</taxon>
        <taxon>50 kb inversion clade</taxon>
        <taxon>NPAAA clade</taxon>
        <taxon>Hologalegina</taxon>
        <taxon>IRL clade</taxon>
        <taxon>Trifolieae</taxon>
        <taxon>Trifolium</taxon>
    </lineage>
</organism>
<dbReference type="AlphaFoldDB" id="A0A2K3MTR4"/>
<evidence type="ECO:0000313" key="1">
    <source>
        <dbReference type="EMBL" id="PNX94167.1"/>
    </source>
</evidence>
<protein>
    <submittedName>
        <fullName evidence="1">Uncharacterized protein</fullName>
    </submittedName>
</protein>
<feature type="non-terminal residue" evidence="1">
    <location>
        <position position="175"/>
    </location>
</feature>
<reference evidence="1 2" key="1">
    <citation type="journal article" date="2014" name="Am. J. Bot.">
        <title>Genome assembly and annotation for red clover (Trifolium pratense; Fabaceae).</title>
        <authorList>
            <person name="Istvanek J."/>
            <person name="Jaros M."/>
            <person name="Krenek A."/>
            <person name="Repkova J."/>
        </authorList>
    </citation>
    <scope>NUCLEOTIDE SEQUENCE [LARGE SCALE GENOMIC DNA]</scope>
    <source>
        <strain evidence="2">cv. Tatra</strain>
        <tissue evidence="1">Young leaves</tissue>
    </source>
</reference>
<evidence type="ECO:0000313" key="2">
    <source>
        <dbReference type="Proteomes" id="UP000236291"/>
    </source>
</evidence>
<comment type="caution">
    <text evidence="1">The sequence shown here is derived from an EMBL/GenBank/DDBJ whole genome shotgun (WGS) entry which is preliminary data.</text>
</comment>
<name>A0A2K3MTR4_TRIPR</name>
<reference evidence="1 2" key="2">
    <citation type="journal article" date="2017" name="Front. Plant Sci.">
        <title>Gene Classification and Mining of Molecular Markers Useful in Red Clover (Trifolium pratense) Breeding.</title>
        <authorList>
            <person name="Istvanek J."/>
            <person name="Dluhosova J."/>
            <person name="Dluhos P."/>
            <person name="Patkova L."/>
            <person name="Nedelnik J."/>
            <person name="Repkova J."/>
        </authorList>
    </citation>
    <scope>NUCLEOTIDE SEQUENCE [LARGE SCALE GENOMIC DNA]</scope>
    <source>
        <strain evidence="2">cv. Tatra</strain>
        <tissue evidence="1">Young leaves</tissue>
    </source>
</reference>